<keyword evidence="1 2" id="KW-0808">Transferase</keyword>
<comment type="caution">
    <text evidence="2">The sequence shown here is derived from an EMBL/GenBank/DDBJ whole genome shotgun (WGS) entry which is preliminary data.</text>
</comment>
<comment type="pathway">
    <text evidence="1">Cell wall biogenesis; peptidoglycan recycling.</text>
</comment>
<comment type="pathway">
    <text evidence="1">Amino-sugar metabolism; 1,6-anhydro-N-acetylmuramate degradation.</text>
</comment>
<accession>A0ABS7EFW8</accession>
<gene>
    <name evidence="1" type="primary">anmK</name>
    <name evidence="2" type="ORF">K0504_08670</name>
</gene>
<protein>
    <recommendedName>
        <fullName evidence="1">Anhydro-N-acetylmuramic acid kinase</fullName>
        <ecNumber evidence="1">2.7.1.170</ecNumber>
    </recommendedName>
    <alternativeName>
        <fullName evidence="1">AnhMurNAc kinase</fullName>
    </alternativeName>
</protein>
<sequence length="370" mass="39802">MTDYFIGLMTGTSMDGLDVALVRFGDHDIELVAAHTYLLPDTLNTLCQRLCEPGADDIDSYGRAHQWLGQCSAEAVNQLLEKANVSAEQVVAIGSHGQTIRHRPDMDHRFTLQLGDAAIIAELTGIDTIADFRSADMAAGGQGAPLVPAFHAWLLGKRQNPTVIVNIGGIANITYLPAESDSIFGFDTGPGNTMIDSWCQLHTGQAYDDNGNWGASGNVNQELLANLMTDAYFHRPAPKSTGREYFNVQWLKDYVGDAKPIASADTQATLHALTVHSIADAIRPLARGRCDVYVCGGGAHNGLLMRSLEQAMPAHTLDTTAALGLDPDWVEAACFAWLARCFIKREPANVPKVTGAKGPRVLGCLYPGVN</sequence>
<evidence type="ECO:0000256" key="1">
    <source>
        <dbReference type="HAMAP-Rule" id="MF_01270"/>
    </source>
</evidence>
<dbReference type="Pfam" id="PF03702">
    <property type="entry name" value="AnmK"/>
    <property type="match status" value="1"/>
</dbReference>
<keyword evidence="1" id="KW-0067">ATP-binding</keyword>
<dbReference type="Proteomes" id="UP001166251">
    <property type="component" value="Unassembled WGS sequence"/>
</dbReference>
<name>A0ABS7EFW8_9GAMM</name>
<dbReference type="SUPFAM" id="SSF53067">
    <property type="entry name" value="Actin-like ATPase domain"/>
    <property type="match status" value="1"/>
</dbReference>
<keyword evidence="1" id="KW-0547">Nucleotide-binding</keyword>
<keyword evidence="3" id="KW-1185">Reference proteome</keyword>
<dbReference type="InterPro" id="IPR043129">
    <property type="entry name" value="ATPase_NBD"/>
</dbReference>
<dbReference type="NCBIfam" id="NF007148">
    <property type="entry name" value="PRK09585.3-2"/>
    <property type="match status" value="1"/>
</dbReference>
<comment type="function">
    <text evidence="1">Catalyzes the specific phosphorylation of 1,6-anhydro-N-acetylmuramic acid (anhMurNAc) with the simultaneous cleavage of the 1,6-anhydro ring, generating MurNAc-6-P. Is required for the utilization of anhMurNAc either imported from the medium or derived from its own cell wall murein, and thus plays a role in cell wall recycling.</text>
</comment>
<reference evidence="2" key="1">
    <citation type="submission" date="2021-07" db="EMBL/GenBank/DDBJ databases">
        <title>Neiella marina sp. nov., isolated from the intestinal content of sea cucumber Apostichopus japonicus.</title>
        <authorList>
            <person name="Bai X."/>
        </authorList>
    </citation>
    <scope>NUCLEOTIDE SEQUENCE</scope>
    <source>
        <strain evidence="2">126</strain>
    </source>
</reference>
<dbReference type="EMBL" id="JAHZSS010000008">
    <property type="protein sequence ID" value="MBW8191105.1"/>
    <property type="molecule type" value="Genomic_DNA"/>
</dbReference>
<dbReference type="EC" id="2.7.1.170" evidence="1"/>
<dbReference type="PANTHER" id="PTHR30605:SF0">
    <property type="entry name" value="ANHYDRO-N-ACETYLMURAMIC ACID KINASE"/>
    <property type="match status" value="1"/>
</dbReference>
<dbReference type="GO" id="GO:0016301">
    <property type="term" value="F:kinase activity"/>
    <property type="evidence" value="ECO:0007669"/>
    <property type="project" value="UniProtKB-KW"/>
</dbReference>
<dbReference type="PANTHER" id="PTHR30605">
    <property type="entry name" value="ANHYDRO-N-ACETYLMURAMIC ACID KINASE"/>
    <property type="match status" value="1"/>
</dbReference>
<dbReference type="Gene3D" id="3.30.420.40">
    <property type="match status" value="2"/>
</dbReference>
<dbReference type="CDD" id="cd24050">
    <property type="entry name" value="ASKHA_NBD_ANMK"/>
    <property type="match status" value="1"/>
</dbReference>
<organism evidence="2 3">
    <name type="scientific">Neiella holothuriorum</name>
    <dbReference type="NCBI Taxonomy" id="2870530"/>
    <lineage>
        <taxon>Bacteria</taxon>
        <taxon>Pseudomonadati</taxon>
        <taxon>Pseudomonadota</taxon>
        <taxon>Gammaproteobacteria</taxon>
        <taxon>Alteromonadales</taxon>
        <taxon>Echinimonadaceae</taxon>
        <taxon>Neiella</taxon>
    </lineage>
</organism>
<comment type="similarity">
    <text evidence="1">Belongs to the anhydro-N-acetylmuramic acid kinase family.</text>
</comment>
<keyword evidence="1 2" id="KW-0418">Kinase</keyword>
<proteinExistence type="inferred from homology"/>
<evidence type="ECO:0000313" key="3">
    <source>
        <dbReference type="Proteomes" id="UP001166251"/>
    </source>
</evidence>
<dbReference type="InterPro" id="IPR005338">
    <property type="entry name" value="Anhydro_N_Ac-Mur_kinase"/>
</dbReference>
<evidence type="ECO:0000313" key="2">
    <source>
        <dbReference type="EMBL" id="MBW8191105.1"/>
    </source>
</evidence>
<dbReference type="HAMAP" id="MF_01270">
    <property type="entry name" value="AnhMurNAc_kinase"/>
    <property type="match status" value="1"/>
</dbReference>
<dbReference type="NCBIfam" id="NF007139">
    <property type="entry name" value="PRK09585.1-3"/>
    <property type="match status" value="1"/>
</dbReference>
<feature type="binding site" evidence="1">
    <location>
        <begin position="11"/>
        <end position="18"/>
    </location>
    <ligand>
        <name>ATP</name>
        <dbReference type="ChEBI" id="CHEBI:30616"/>
    </ligand>
</feature>
<keyword evidence="1" id="KW-0119">Carbohydrate metabolism</keyword>
<dbReference type="RefSeq" id="WP_220103785.1">
    <property type="nucleotide sequence ID" value="NZ_JAHZSS010000008.1"/>
</dbReference>
<comment type="catalytic activity">
    <reaction evidence="1">
        <text>1,6-anhydro-N-acetyl-beta-muramate + ATP + H2O = N-acetyl-D-muramate 6-phosphate + ADP + H(+)</text>
        <dbReference type="Rhea" id="RHEA:24952"/>
        <dbReference type="ChEBI" id="CHEBI:15377"/>
        <dbReference type="ChEBI" id="CHEBI:15378"/>
        <dbReference type="ChEBI" id="CHEBI:30616"/>
        <dbReference type="ChEBI" id="CHEBI:58690"/>
        <dbReference type="ChEBI" id="CHEBI:58722"/>
        <dbReference type="ChEBI" id="CHEBI:456216"/>
        <dbReference type="EC" id="2.7.1.170"/>
    </reaction>
</comment>